<dbReference type="GO" id="GO:0005975">
    <property type="term" value="P:carbohydrate metabolic process"/>
    <property type="evidence" value="ECO:0007669"/>
    <property type="project" value="UniProtKB-ARBA"/>
</dbReference>
<evidence type="ECO:0008006" key="4">
    <source>
        <dbReference type="Google" id="ProtNLM"/>
    </source>
</evidence>
<dbReference type="Proteomes" id="UP000271925">
    <property type="component" value="Unassembled WGS sequence"/>
</dbReference>
<dbReference type="AlphaFoldDB" id="A0A3P1BNE3"/>
<evidence type="ECO:0000256" key="1">
    <source>
        <dbReference type="ARBA" id="ARBA00022801"/>
    </source>
</evidence>
<dbReference type="PROSITE" id="PS51257">
    <property type="entry name" value="PROKAR_LIPOPROTEIN"/>
    <property type="match status" value="1"/>
</dbReference>
<sequence>MKKLTIFLTLWLVSCAPTAQRHRSVLPLNHWKIISGSDSELPLKTASEELKRFLERSGKLPIFIQWASAQEQTPASGSVLIGTPATHPLLANWIRSGRIKPVAESATVDQYEIAVVDGAVAVVGSNPRAALYATYHLEDILNRDGGIPADFHESARPVLDLRILHPRARGDFESYKPTDFEFIARTGGNRVLLQHDWMKEKTLFSFVECPEFPNVTPADELRKNRERLRLYLNWCQQFGLGAGLWLCEVVCQGGPWVPADKRSAFLTLFPEEVLSESGSHQGKVLCLAHPRVEKAYRQMVRQLVTDFPELQFVLTFTLDSNGELCDPTACKRHHNVSKLTQYNQFQRLLLEESRKMRSDFQAISVVWSWRFRKEVDFLAQQAAMPPGSGLATLPDAEAWSFDRKLTNALRDQAKTVRQNRQTLLGYDIFLWGDDTIFPSTELYDFPFGIAAKVNRWQELGADGVFDQWGTQAEYSPVNAVALRDLFFHPELTDPSRVTAWAEQLATNQYGKAAGQSVLAAWKEIETAQQIQSDHTYYWHQLRPNWAKVSLAAPLTASALQKIQLSVFDQPTLTGIEPPKPDGSRNYSPPNDDVAAAQVIGVALEKAIGHFQSAAAHLEKALKTVPAEQPAASAYWLPMGDAERKPLTTRQQLEKQLLAVRLQADVQRELAHFFTAYSIAKNLSEADTPENTRKRAQLRAIQAEALRTSTALAQLLEQTGTKGRAVLQLRARVVGLPEF</sequence>
<evidence type="ECO:0000313" key="3">
    <source>
        <dbReference type="Proteomes" id="UP000271925"/>
    </source>
</evidence>
<dbReference type="InterPro" id="IPR029018">
    <property type="entry name" value="Hex-like_dom2"/>
</dbReference>
<dbReference type="EMBL" id="RQJO01000009">
    <property type="protein sequence ID" value="RRB02568.1"/>
    <property type="molecule type" value="Genomic_DNA"/>
</dbReference>
<evidence type="ECO:0000313" key="2">
    <source>
        <dbReference type="EMBL" id="RRB02568.1"/>
    </source>
</evidence>
<dbReference type="GO" id="GO:0016787">
    <property type="term" value="F:hydrolase activity"/>
    <property type="evidence" value="ECO:0007669"/>
    <property type="project" value="UniProtKB-KW"/>
</dbReference>
<name>A0A3P1BNE3_9BACT</name>
<organism evidence="2 3">
    <name type="scientific">Larkinella rosea</name>
    <dbReference type="NCBI Taxonomy" id="2025312"/>
    <lineage>
        <taxon>Bacteria</taxon>
        <taxon>Pseudomonadati</taxon>
        <taxon>Bacteroidota</taxon>
        <taxon>Cytophagia</taxon>
        <taxon>Cytophagales</taxon>
        <taxon>Spirosomataceae</taxon>
        <taxon>Larkinella</taxon>
    </lineage>
</organism>
<dbReference type="Gene3D" id="3.30.379.10">
    <property type="entry name" value="Chitobiase/beta-hexosaminidase domain 2-like"/>
    <property type="match status" value="1"/>
</dbReference>
<dbReference type="RefSeq" id="WP_124876731.1">
    <property type="nucleotide sequence ID" value="NZ_RQJO01000009.1"/>
</dbReference>
<reference evidence="2 3" key="1">
    <citation type="submission" date="2018-11" db="EMBL/GenBank/DDBJ databases">
        <authorList>
            <person name="Zhou Z."/>
            <person name="Wang G."/>
        </authorList>
    </citation>
    <scope>NUCLEOTIDE SEQUENCE [LARGE SCALE GENOMIC DNA]</scope>
    <source>
        <strain evidence="2 3">KCTC52004</strain>
    </source>
</reference>
<keyword evidence="1" id="KW-0378">Hydrolase</keyword>
<comment type="caution">
    <text evidence="2">The sequence shown here is derived from an EMBL/GenBank/DDBJ whole genome shotgun (WGS) entry which is preliminary data.</text>
</comment>
<protein>
    <recommendedName>
        <fullName evidence="4">Beta-hexosaminidase bacterial type N-terminal domain-containing protein</fullName>
    </recommendedName>
</protein>
<proteinExistence type="predicted"/>
<gene>
    <name evidence="2" type="ORF">EHT25_19140</name>
</gene>
<dbReference type="SUPFAM" id="SSF55545">
    <property type="entry name" value="beta-N-acetylhexosaminidase-like domain"/>
    <property type="match status" value="1"/>
</dbReference>
<accession>A0A3P1BNE3</accession>
<keyword evidence="3" id="KW-1185">Reference proteome</keyword>